<proteinExistence type="predicted"/>
<gene>
    <name evidence="1" type="ORF">OG398_39020</name>
</gene>
<sequence>MSHTSATITLSKRISEAAPARPLLLVERLDHTSGSHALFSLCATPPPAAPTAAAFTLCAGPPPAYLTSTTAMAVEGDTFAGAWI</sequence>
<organism evidence="1">
    <name type="scientific">Streptomyces sp. NBC_00008</name>
    <dbReference type="NCBI Taxonomy" id="2903610"/>
    <lineage>
        <taxon>Bacteria</taxon>
        <taxon>Bacillati</taxon>
        <taxon>Actinomycetota</taxon>
        <taxon>Actinomycetes</taxon>
        <taxon>Kitasatosporales</taxon>
        <taxon>Streptomycetaceae</taxon>
        <taxon>Streptomyces</taxon>
    </lineage>
</organism>
<keyword evidence="1" id="KW-0614">Plasmid</keyword>
<dbReference type="AlphaFoldDB" id="A0AAU2W3Q8"/>
<evidence type="ECO:0000313" key="1">
    <source>
        <dbReference type="EMBL" id="WTW74268.1"/>
    </source>
</evidence>
<accession>A0AAU2W3Q8</accession>
<geneLocation type="plasmid" evidence="1">
    <name>unnamed2</name>
</geneLocation>
<dbReference type="EMBL" id="CP108315">
    <property type="protein sequence ID" value="WTW74268.1"/>
    <property type="molecule type" value="Genomic_DNA"/>
</dbReference>
<reference evidence="1" key="1">
    <citation type="submission" date="2022-10" db="EMBL/GenBank/DDBJ databases">
        <title>The complete genomes of actinobacterial strains from the NBC collection.</title>
        <authorList>
            <person name="Joergensen T.S."/>
            <person name="Alvarez Arevalo M."/>
            <person name="Sterndorff E.B."/>
            <person name="Faurdal D."/>
            <person name="Vuksanovic O."/>
            <person name="Mourched A.-S."/>
            <person name="Charusanti P."/>
            <person name="Shaw S."/>
            <person name="Blin K."/>
            <person name="Weber T."/>
        </authorList>
    </citation>
    <scope>NUCLEOTIDE SEQUENCE</scope>
    <source>
        <strain evidence="1">NBC_00008</strain>
        <plasmid evidence="1">unnamed2</plasmid>
    </source>
</reference>
<name>A0AAU2W3Q8_9ACTN</name>
<protein>
    <submittedName>
        <fullName evidence="1">Uncharacterized protein</fullName>
    </submittedName>
</protein>